<evidence type="ECO:0000256" key="2">
    <source>
        <dbReference type="ARBA" id="ARBA00022679"/>
    </source>
</evidence>
<dbReference type="NCBIfam" id="TIGR00667">
    <property type="entry name" value="aat"/>
    <property type="match status" value="1"/>
</dbReference>
<comment type="function">
    <text evidence="4">Functions in the N-end rule pathway of protein degradation where it conjugates Leu, Phe and, less efficiently, Met from aminoacyl-tRNAs to the N-termini of proteins containing an N-terminal arginine or lysine.</text>
</comment>
<dbReference type="InterPro" id="IPR016181">
    <property type="entry name" value="Acyl_CoA_acyltransferase"/>
</dbReference>
<keyword evidence="3 4" id="KW-0012">Acyltransferase</keyword>
<evidence type="ECO:0000256" key="3">
    <source>
        <dbReference type="ARBA" id="ARBA00023315"/>
    </source>
</evidence>
<keyword evidence="1 4" id="KW-0963">Cytoplasm</keyword>
<dbReference type="Gene3D" id="3.40.630.70">
    <property type="entry name" value="Leucyl/phenylalanyl-tRNA-protein transferase, C-terminal domain"/>
    <property type="match status" value="1"/>
</dbReference>
<protein>
    <recommendedName>
        <fullName evidence="4">Leucyl/phenylalanyl-tRNA--protein transferase</fullName>
        <ecNumber evidence="4">2.3.2.6</ecNumber>
    </recommendedName>
    <alternativeName>
        <fullName evidence="4">L/F-transferase</fullName>
    </alternativeName>
    <alternativeName>
        <fullName evidence="4">Leucyltransferase</fullName>
    </alternativeName>
    <alternativeName>
        <fullName evidence="4">Phenyalanyltransferase</fullName>
    </alternativeName>
</protein>
<comment type="catalytic activity">
    <reaction evidence="4">
        <text>L-phenylalanyl-tRNA(Phe) + an N-terminal L-alpha-aminoacyl-[protein] = an N-terminal L-phenylalanyl-L-alpha-aminoacyl-[protein] + tRNA(Phe)</text>
        <dbReference type="Rhea" id="RHEA:43632"/>
        <dbReference type="Rhea" id="RHEA-COMP:9668"/>
        <dbReference type="Rhea" id="RHEA-COMP:9699"/>
        <dbReference type="Rhea" id="RHEA-COMP:10636"/>
        <dbReference type="Rhea" id="RHEA-COMP:10637"/>
        <dbReference type="ChEBI" id="CHEBI:78442"/>
        <dbReference type="ChEBI" id="CHEBI:78531"/>
        <dbReference type="ChEBI" id="CHEBI:78597"/>
        <dbReference type="ChEBI" id="CHEBI:83561"/>
        <dbReference type="EC" id="2.3.2.6"/>
    </reaction>
</comment>
<accession>A0ABX1DIV2</accession>
<sequence length="234" mass="26131">MTAGAKPDDYTIEPELLLRAYATGVFPMAEEADDPEVFWVRPEKTRCHTAGWISYPRSLQKTIRQGIFDIRLDSDFEGVIDGCASGAGERARTWINGPIREAYGKLFEIGHCHTVEAWHEGKLVGGLYGVTLGRAFFGESMFTRKRDASKVCLAFLVQHLVKQGFLLLDTQFTTPHLERFGAIEVPRKKYEKFLSKPLRALPVSNLTGKSWNQFCCAAGAGTSDFCLQSFSHTS</sequence>
<dbReference type="InterPro" id="IPR004616">
    <property type="entry name" value="Leu/Phe-tRNA_Trfase"/>
</dbReference>
<comment type="subcellular location">
    <subcellularLocation>
        <location evidence="4">Cytoplasm</location>
    </subcellularLocation>
</comment>
<dbReference type="EC" id="2.3.2.6" evidence="4"/>
<keyword evidence="2 4" id="KW-0808">Transferase</keyword>
<name>A0ABX1DIV2_9HYPH</name>
<evidence type="ECO:0000256" key="4">
    <source>
        <dbReference type="HAMAP-Rule" id="MF_00688"/>
    </source>
</evidence>
<dbReference type="PANTHER" id="PTHR30098">
    <property type="entry name" value="LEUCYL/PHENYLALANYL-TRNA--PROTEIN TRANSFERASE"/>
    <property type="match status" value="1"/>
</dbReference>
<dbReference type="Proteomes" id="UP000704467">
    <property type="component" value="Unassembled WGS sequence"/>
</dbReference>
<dbReference type="EMBL" id="JAAVLN010000001">
    <property type="protein sequence ID" value="NKC02894.1"/>
    <property type="molecule type" value="Genomic_DNA"/>
</dbReference>
<dbReference type="Pfam" id="PF03588">
    <property type="entry name" value="Leu_Phe_trans"/>
    <property type="match status" value="1"/>
</dbReference>
<dbReference type="SUPFAM" id="SSF55729">
    <property type="entry name" value="Acyl-CoA N-acyltransferases (Nat)"/>
    <property type="match status" value="1"/>
</dbReference>
<organism evidence="5 6">
    <name type="scientific">Brucella haematophila</name>
    <dbReference type="NCBI Taxonomy" id="419474"/>
    <lineage>
        <taxon>Bacteria</taxon>
        <taxon>Pseudomonadati</taxon>
        <taxon>Pseudomonadota</taxon>
        <taxon>Alphaproteobacteria</taxon>
        <taxon>Hyphomicrobiales</taxon>
        <taxon>Brucellaceae</taxon>
        <taxon>Brucella/Ochrobactrum group</taxon>
        <taxon>Brucella</taxon>
    </lineage>
</organism>
<dbReference type="InterPro" id="IPR042203">
    <property type="entry name" value="Leu/Phe-tRNA_Trfase_C"/>
</dbReference>
<comment type="catalytic activity">
    <reaction evidence="4">
        <text>N-terminal L-arginyl-[protein] + L-leucyl-tRNA(Leu) = N-terminal L-leucyl-L-arginyl-[protein] + tRNA(Leu) + H(+)</text>
        <dbReference type="Rhea" id="RHEA:50416"/>
        <dbReference type="Rhea" id="RHEA-COMP:9613"/>
        <dbReference type="Rhea" id="RHEA-COMP:9622"/>
        <dbReference type="Rhea" id="RHEA-COMP:12672"/>
        <dbReference type="Rhea" id="RHEA-COMP:12673"/>
        <dbReference type="ChEBI" id="CHEBI:15378"/>
        <dbReference type="ChEBI" id="CHEBI:64719"/>
        <dbReference type="ChEBI" id="CHEBI:78442"/>
        <dbReference type="ChEBI" id="CHEBI:78494"/>
        <dbReference type="ChEBI" id="CHEBI:133044"/>
        <dbReference type="EC" id="2.3.2.6"/>
    </reaction>
</comment>
<comment type="catalytic activity">
    <reaction evidence="4">
        <text>N-terminal L-lysyl-[protein] + L-leucyl-tRNA(Leu) = N-terminal L-leucyl-L-lysyl-[protein] + tRNA(Leu) + H(+)</text>
        <dbReference type="Rhea" id="RHEA:12340"/>
        <dbReference type="Rhea" id="RHEA-COMP:9613"/>
        <dbReference type="Rhea" id="RHEA-COMP:9622"/>
        <dbReference type="Rhea" id="RHEA-COMP:12670"/>
        <dbReference type="Rhea" id="RHEA-COMP:12671"/>
        <dbReference type="ChEBI" id="CHEBI:15378"/>
        <dbReference type="ChEBI" id="CHEBI:65249"/>
        <dbReference type="ChEBI" id="CHEBI:78442"/>
        <dbReference type="ChEBI" id="CHEBI:78494"/>
        <dbReference type="ChEBI" id="CHEBI:133043"/>
        <dbReference type="EC" id="2.3.2.6"/>
    </reaction>
</comment>
<keyword evidence="6" id="KW-1185">Reference proteome</keyword>
<evidence type="ECO:0000256" key="1">
    <source>
        <dbReference type="ARBA" id="ARBA00022490"/>
    </source>
</evidence>
<evidence type="ECO:0000313" key="6">
    <source>
        <dbReference type="Proteomes" id="UP000704467"/>
    </source>
</evidence>
<dbReference type="PANTHER" id="PTHR30098:SF2">
    <property type="entry name" value="LEUCYL_PHENYLALANYL-TRNA--PROTEIN TRANSFERASE"/>
    <property type="match status" value="1"/>
</dbReference>
<evidence type="ECO:0000313" key="5">
    <source>
        <dbReference type="EMBL" id="NKC02894.1"/>
    </source>
</evidence>
<proteinExistence type="inferred from homology"/>
<reference evidence="5 6" key="1">
    <citation type="submission" date="2020-03" db="EMBL/GenBank/DDBJ databases">
        <title>Whole genome sequencing of clinical and environmental type strains of Ochrobactrum.</title>
        <authorList>
            <person name="Dharne M."/>
        </authorList>
    </citation>
    <scope>NUCLEOTIDE SEQUENCE [LARGE SCALE GENOMIC DNA]</scope>
    <source>
        <strain evidence="5 6">CIP 109452</strain>
    </source>
</reference>
<dbReference type="GO" id="GO:0008914">
    <property type="term" value="F:leucyl-tRNA--protein transferase activity"/>
    <property type="evidence" value="ECO:0007669"/>
    <property type="project" value="UniProtKB-EC"/>
</dbReference>
<comment type="caution">
    <text evidence="5">The sequence shown here is derived from an EMBL/GenBank/DDBJ whole genome shotgun (WGS) entry which is preliminary data.</text>
</comment>
<dbReference type="HAMAP" id="MF_00688">
    <property type="entry name" value="Leu_Phe_trans"/>
    <property type="match status" value="1"/>
</dbReference>
<comment type="similarity">
    <text evidence="4">Belongs to the L/F-transferase family.</text>
</comment>
<gene>
    <name evidence="4" type="primary">aat</name>
    <name evidence="5" type="ORF">HED55_04560</name>
</gene>